<dbReference type="GO" id="GO:0016887">
    <property type="term" value="F:ATP hydrolysis activity"/>
    <property type="evidence" value="ECO:0007669"/>
    <property type="project" value="InterPro"/>
</dbReference>
<evidence type="ECO:0000256" key="3">
    <source>
        <dbReference type="ARBA" id="ARBA00013368"/>
    </source>
</evidence>
<dbReference type="GO" id="GO:0006302">
    <property type="term" value="P:double-strand break repair"/>
    <property type="evidence" value="ECO:0007669"/>
    <property type="project" value="InterPro"/>
</dbReference>
<organism evidence="6 7">
    <name type="scientific">Micromonospora endolithica</name>
    <dbReference type="NCBI Taxonomy" id="230091"/>
    <lineage>
        <taxon>Bacteria</taxon>
        <taxon>Bacillati</taxon>
        <taxon>Actinomycetota</taxon>
        <taxon>Actinomycetes</taxon>
        <taxon>Micromonosporales</taxon>
        <taxon>Micromonosporaceae</taxon>
        <taxon>Micromonospora</taxon>
    </lineage>
</organism>
<keyword evidence="7" id="KW-1185">Reference proteome</keyword>
<sequence>MRPIRLDLAGFTVFRDETTVDFTDADFFALVGPTGSGKSTVLDAICFALYGTVPRWGGTRGLANALAPSSTEARVRLVFESAGARYVATRVVRRDGRGNVKTAGAGLQLMPAGFDVTKLDTGLSPDDLGEVVAGTPAEMDAAVLEAVGLPYEQFTSCVVLPQGQFADFLHARPATRQQILVNLLGLGVYEAVQKKATERAGTAEAKLEAVDRVLAGLADTDDAALEAATARVDRMRELAEEVAAAVPEWESARSTARDAAAALAALDAELAVLGDVRAPTGVAEVAYAVTAARAGAEEAASTVTLAEEREEKLRGELAAAGDESALRLLLRAYADREKLADEAGAVHAAVTVAQAEHGTAVAALADARAAAARAATELEAAFRAHEEAKATDRAVALRAHLRDGDACPVCEQTIVRLPAVPPDSAVAAATAAGRVARAATEAAEAAVAERDAAARELDRVLVRARARADQLDSRLAELDAQLVGAAEPAVLRRELAEHARLRAALEDSAAAVRAGRDAARRARAAVDAAEERLRRAWRAFDTTRDGLARFGPPAPDREDVAAAWAALTVWADAETERRRAERAARAGAVAEAETASAAVRERVARVFVAAGLPATDDPVRDAAVAVERAEADLRRLVERRDQAAELRGQRAVHEREAQVARALAGHLRANNFERWLLAEALDLLVDGASAILRELSGDQYDLVHDKGEFFVVDHHDAGLRRGVRTLSGGETFQASLALALALSEQLAGMSTTAASLESIVLDEGFGTLDASTLDTVAATLENLAARGDRMVGVVTHVPALAERIPVRFEVRKDARSARIERTGR</sequence>
<gene>
    <name evidence="6" type="ORF">D7223_06170</name>
</gene>
<feature type="coiled-coil region" evidence="4">
    <location>
        <begin position="454"/>
        <end position="481"/>
    </location>
</feature>
<feature type="domain" description="Rad50/SbcC-type AAA" evidence="5">
    <location>
        <begin position="5"/>
        <end position="187"/>
    </location>
</feature>
<keyword evidence="4" id="KW-0175">Coiled coil</keyword>
<dbReference type="Gene3D" id="3.40.50.300">
    <property type="entry name" value="P-loop containing nucleotide triphosphate hydrolases"/>
    <property type="match status" value="2"/>
</dbReference>
<evidence type="ECO:0000313" key="6">
    <source>
        <dbReference type="EMBL" id="RKN49103.1"/>
    </source>
</evidence>
<protein>
    <recommendedName>
        <fullName evidence="3">Nuclease SbcCD subunit C</fullName>
    </recommendedName>
</protein>
<comment type="similarity">
    <text evidence="1">Belongs to the SMC family. SbcC subfamily.</text>
</comment>
<dbReference type="Pfam" id="PF13558">
    <property type="entry name" value="SbcC_Walker_B"/>
    <property type="match status" value="1"/>
</dbReference>
<accession>A0A3A9ZLA3</accession>
<evidence type="ECO:0000259" key="5">
    <source>
        <dbReference type="Pfam" id="PF13476"/>
    </source>
</evidence>
<dbReference type="InterPro" id="IPR038729">
    <property type="entry name" value="Rad50/SbcC_AAA"/>
</dbReference>
<evidence type="ECO:0000256" key="2">
    <source>
        <dbReference type="ARBA" id="ARBA00011322"/>
    </source>
</evidence>
<evidence type="ECO:0000256" key="4">
    <source>
        <dbReference type="SAM" id="Coils"/>
    </source>
</evidence>
<dbReference type="PANTHER" id="PTHR32114:SF2">
    <property type="entry name" value="ABC TRANSPORTER ABCH.3"/>
    <property type="match status" value="1"/>
</dbReference>
<dbReference type="Proteomes" id="UP000281726">
    <property type="component" value="Unassembled WGS sequence"/>
</dbReference>
<dbReference type="InterPro" id="IPR027417">
    <property type="entry name" value="P-loop_NTPase"/>
</dbReference>
<dbReference type="AlphaFoldDB" id="A0A3A9ZLA3"/>
<reference evidence="6 7" key="1">
    <citation type="journal article" date="2004" name="Syst. Appl. Microbiol.">
        <title>Cryptoendolithic actinomycetes from antarctic sandstone rock samples: Micromonospora endolithica sp. nov. and two isolates related to Micromonospora coerulea Jensen 1932.</title>
        <authorList>
            <person name="Hirsch P."/>
            <person name="Mevs U."/>
            <person name="Kroppenstedt R.M."/>
            <person name="Schumann P."/>
            <person name="Stackebrandt E."/>
        </authorList>
    </citation>
    <scope>NUCLEOTIDE SEQUENCE [LARGE SCALE GENOMIC DNA]</scope>
    <source>
        <strain evidence="6 7">JCM 12677</strain>
    </source>
</reference>
<comment type="caution">
    <text evidence="6">The sequence shown here is derived from an EMBL/GenBank/DDBJ whole genome shotgun (WGS) entry which is preliminary data.</text>
</comment>
<dbReference type="Pfam" id="PF13476">
    <property type="entry name" value="AAA_23"/>
    <property type="match status" value="1"/>
</dbReference>
<dbReference type="EMBL" id="RBAK01000002">
    <property type="protein sequence ID" value="RKN49103.1"/>
    <property type="molecule type" value="Genomic_DNA"/>
</dbReference>
<comment type="subunit">
    <text evidence="2">Heterodimer of SbcC and SbcD.</text>
</comment>
<name>A0A3A9ZLA3_9ACTN</name>
<dbReference type="RefSeq" id="WP_120725940.1">
    <property type="nucleotide sequence ID" value="NZ_RBAK01000002.1"/>
</dbReference>
<dbReference type="OrthoDB" id="9795626at2"/>
<feature type="coiled-coil region" evidence="4">
    <location>
        <begin position="619"/>
        <end position="646"/>
    </location>
</feature>
<dbReference type="SUPFAM" id="SSF52540">
    <property type="entry name" value="P-loop containing nucleoside triphosphate hydrolases"/>
    <property type="match status" value="1"/>
</dbReference>
<dbReference type="PANTHER" id="PTHR32114">
    <property type="entry name" value="ABC TRANSPORTER ABCH.3"/>
    <property type="match status" value="1"/>
</dbReference>
<evidence type="ECO:0000313" key="7">
    <source>
        <dbReference type="Proteomes" id="UP000281726"/>
    </source>
</evidence>
<proteinExistence type="inferred from homology"/>
<evidence type="ECO:0000256" key="1">
    <source>
        <dbReference type="ARBA" id="ARBA00006930"/>
    </source>
</evidence>